<evidence type="ECO:0000256" key="6">
    <source>
        <dbReference type="SAM" id="MobiDB-lite"/>
    </source>
</evidence>
<dbReference type="Gene3D" id="2.60.40.1180">
    <property type="entry name" value="Golgi alpha-mannosidase II"/>
    <property type="match status" value="1"/>
</dbReference>
<evidence type="ECO:0000313" key="9">
    <source>
        <dbReference type="Proteomes" id="UP001202961"/>
    </source>
</evidence>
<evidence type="ECO:0000313" key="8">
    <source>
        <dbReference type="EMBL" id="MCM2369507.1"/>
    </source>
</evidence>
<gene>
    <name evidence="8" type="ORF">NB063_02610</name>
</gene>
<name>A0ABT0TY32_9BACT</name>
<dbReference type="PANTHER" id="PTHR10030">
    <property type="entry name" value="ALPHA-L-FUCOSIDASE"/>
    <property type="match status" value="1"/>
</dbReference>
<dbReference type="EC" id="3.2.1.51" evidence="2"/>
<feature type="region of interest" description="Disordered" evidence="6">
    <location>
        <begin position="28"/>
        <end position="50"/>
    </location>
</feature>
<dbReference type="Proteomes" id="UP001202961">
    <property type="component" value="Unassembled WGS sequence"/>
</dbReference>
<evidence type="ECO:0000256" key="4">
    <source>
        <dbReference type="ARBA" id="ARBA00022801"/>
    </source>
</evidence>
<dbReference type="Gene3D" id="3.20.20.80">
    <property type="entry name" value="Glycosidases"/>
    <property type="match status" value="1"/>
</dbReference>
<dbReference type="SUPFAM" id="SSF49785">
    <property type="entry name" value="Galactose-binding domain-like"/>
    <property type="match status" value="1"/>
</dbReference>
<dbReference type="InterPro" id="IPR008979">
    <property type="entry name" value="Galactose-bd-like_sf"/>
</dbReference>
<dbReference type="RefSeq" id="WP_250927172.1">
    <property type="nucleotide sequence ID" value="NZ_JAMQBK010000008.1"/>
</dbReference>
<comment type="caution">
    <text evidence="8">The sequence shown here is derived from an EMBL/GenBank/DDBJ whole genome shotgun (WGS) entry which is preliminary data.</text>
</comment>
<evidence type="ECO:0000256" key="2">
    <source>
        <dbReference type="ARBA" id="ARBA00012662"/>
    </source>
</evidence>
<evidence type="ECO:0000256" key="5">
    <source>
        <dbReference type="ARBA" id="ARBA00023295"/>
    </source>
</evidence>
<sequence>MIHRFVRQTVPRILVLLILVGSLGRCSGQSPEADPSGSPGDTTAPMAFRESPSEHDARMQWWREARFGMFVHWGLYSGLAGTWEGKPVAKRGGMEWIQQRVKADTDTYAKAAIPKFKPTADFARQWARLAKDAGCKYLVFTTKHHDGFGLFDSDAGDFNAGHVLQRDLAKEIVEACRAEGLKVGFYHSVIDWHHDQYEYALSKQLPHPLKGKPYPNGSRDHTKYQDYLHRQVDELLSNYGPVDVLWWDYSSIDFQGDQAWRSSELIDLVRSKQPNVVMNNRLFRIREAGWAGMGTAGFTPQLDTKYGDFITPEQHIPATGMPGVDWETCMTLNTTWGYSEHDHAWKSDEMLIRNLVDIASKGGNYLLNIGPKGDGSVPKESIGSLQAIGDWMRTNGEAIYATQASPFEKLEWGRCTQKQLEGDTTRLYLHVFDWPENGKLVVPGLANKAINAVMLASNKTLPVTSEEGQVTISLPAKTPDKITTVVVLDIKGTPQIVEPPVPSVVQKRDGTFVLTATQAVLHGELKIEGKYHVKNVGYWLNPADKLEWHIEVSKPGEFTVSAEVASEKSGEVVITVGTETLTAKAPATGDYGNFKTVRLGTLELPMGKQTLQMVGVKKDWHPMNVTKLTLSPVE</sequence>
<reference evidence="8 9" key="1">
    <citation type="journal article" date="2022" name="Syst. Appl. Microbiol.">
        <title>Rhodopirellula aestuarii sp. nov., a novel member of the genus Rhodopirellula isolated from brackish sediments collected in the Tagus River estuary, Portugal.</title>
        <authorList>
            <person name="Vitorino I.R."/>
            <person name="Klimek D."/>
            <person name="Calusinska M."/>
            <person name="Lobo-da-Cunha A."/>
            <person name="Vasconcelos V."/>
            <person name="Lage O.M."/>
        </authorList>
    </citation>
    <scope>NUCLEOTIDE SEQUENCE [LARGE SCALE GENOMIC DNA]</scope>
    <source>
        <strain evidence="8 9">ICT_H3.1</strain>
    </source>
</reference>
<dbReference type="Pfam" id="PF01120">
    <property type="entry name" value="Alpha_L_fucos"/>
    <property type="match status" value="1"/>
</dbReference>
<protein>
    <recommendedName>
        <fullName evidence="2">alpha-L-fucosidase</fullName>
        <ecNumber evidence="2">3.2.1.51</ecNumber>
    </recommendedName>
</protein>
<organism evidence="8 9">
    <name type="scientific">Aporhodopirellula aestuarii</name>
    <dbReference type="NCBI Taxonomy" id="2950107"/>
    <lineage>
        <taxon>Bacteria</taxon>
        <taxon>Pseudomonadati</taxon>
        <taxon>Planctomycetota</taxon>
        <taxon>Planctomycetia</taxon>
        <taxon>Pirellulales</taxon>
        <taxon>Pirellulaceae</taxon>
        <taxon>Aporhodopirellula</taxon>
    </lineage>
</organism>
<dbReference type="Gene3D" id="2.60.120.260">
    <property type="entry name" value="Galactose-binding domain-like"/>
    <property type="match status" value="1"/>
</dbReference>
<evidence type="ECO:0000256" key="1">
    <source>
        <dbReference type="ARBA" id="ARBA00007951"/>
    </source>
</evidence>
<dbReference type="InterPro" id="IPR057739">
    <property type="entry name" value="Glyco_hydro_29_N"/>
</dbReference>
<feature type="domain" description="Glycoside hydrolase family 29 N-terminal" evidence="7">
    <location>
        <begin position="54"/>
        <end position="397"/>
    </location>
</feature>
<keyword evidence="9" id="KW-1185">Reference proteome</keyword>
<dbReference type="PANTHER" id="PTHR10030:SF37">
    <property type="entry name" value="ALPHA-L-FUCOSIDASE-RELATED"/>
    <property type="match status" value="1"/>
</dbReference>
<dbReference type="SMART" id="SM00812">
    <property type="entry name" value="Alpha_L_fucos"/>
    <property type="match status" value="1"/>
</dbReference>
<dbReference type="InterPro" id="IPR000933">
    <property type="entry name" value="Glyco_hydro_29"/>
</dbReference>
<keyword evidence="5" id="KW-0326">Glycosidase</keyword>
<proteinExistence type="inferred from homology"/>
<keyword evidence="4" id="KW-0378">Hydrolase</keyword>
<evidence type="ECO:0000259" key="7">
    <source>
        <dbReference type="Pfam" id="PF01120"/>
    </source>
</evidence>
<keyword evidence="3" id="KW-0732">Signal</keyword>
<accession>A0ABT0TY32</accession>
<dbReference type="InterPro" id="IPR017853">
    <property type="entry name" value="GH"/>
</dbReference>
<comment type="similarity">
    <text evidence="1">Belongs to the glycosyl hydrolase 29 family.</text>
</comment>
<dbReference type="InterPro" id="IPR013780">
    <property type="entry name" value="Glyco_hydro_b"/>
</dbReference>
<evidence type="ECO:0000256" key="3">
    <source>
        <dbReference type="ARBA" id="ARBA00022729"/>
    </source>
</evidence>
<dbReference type="SUPFAM" id="SSF51445">
    <property type="entry name" value="(Trans)glycosidases"/>
    <property type="match status" value="1"/>
</dbReference>
<dbReference type="EMBL" id="JAMQBK010000008">
    <property type="protein sequence ID" value="MCM2369507.1"/>
    <property type="molecule type" value="Genomic_DNA"/>
</dbReference>